<sequence length="272" mass="28570" precursor="true">MRFAFIFAVVLGAVPMAATAQDAQTLADIRQELNVLSVEMTKLKREMSTTGTAGGVQLPASALERVNAMESELSRVTSKAEELEYRINRIVDDGTRRIADLEFRLVELEGGDISQLGNTTTLGGADQASAPASAAPAPKTNTSQLAVGEQDDFKRAQEALATGDFRTAATQLETFNQTYPGSPIAAEVDLLRGDALEGLGDTRESARAYLASFGTAPTGPSAPESLFKLGAALGTLGQTSEACVTLAEVTARFPTSPYSGNAQTERSKLGCS</sequence>
<feature type="compositionally biased region" description="Low complexity" evidence="2">
    <location>
        <begin position="128"/>
        <end position="138"/>
    </location>
</feature>
<feature type="coiled-coil region" evidence="1">
    <location>
        <begin position="26"/>
        <end position="86"/>
    </location>
</feature>
<comment type="caution">
    <text evidence="3">The sequence shown here is derived from an EMBL/GenBank/DDBJ whole genome shotgun (WGS) entry which is preliminary data.</text>
</comment>
<comment type="similarity">
    <text evidence="1">Belongs to the CpoB family.</text>
</comment>
<dbReference type="InterPro" id="IPR034706">
    <property type="entry name" value="CpoB"/>
</dbReference>
<evidence type="ECO:0000256" key="2">
    <source>
        <dbReference type="SAM" id="MobiDB-lite"/>
    </source>
</evidence>
<name>A0A7W6E228_9RHOB</name>
<reference evidence="3 4" key="1">
    <citation type="submission" date="2020-08" db="EMBL/GenBank/DDBJ databases">
        <title>Genomic Encyclopedia of Type Strains, Phase IV (KMG-IV): sequencing the most valuable type-strain genomes for metagenomic binning, comparative biology and taxonomic classification.</title>
        <authorList>
            <person name="Goeker M."/>
        </authorList>
    </citation>
    <scope>NUCLEOTIDE SEQUENCE [LARGE SCALE GENOMIC DNA]</scope>
    <source>
        <strain evidence="3 4">DSM 102234</strain>
    </source>
</reference>
<dbReference type="HAMAP" id="MF_02066">
    <property type="entry name" value="CpoB"/>
    <property type="match status" value="1"/>
</dbReference>
<dbReference type="Pfam" id="PF13174">
    <property type="entry name" value="TPR_6"/>
    <property type="match status" value="1"/>
</dbReference>
<proteinExistence type="inferred from homology"/>
<dbReference type="SUPFAM" id="SSF48452">
    <property type="entry name" value="TPR-like"/>
    <property type="match status" value="1"/>
</dbReference>
<keyword evidence="1" id="KW-0175">Coiled coil</keyword>
<keyword evidence="1" id="KW-0131">Cell cycle</keyword>
<dbReference type="Proteomes" id="UP000530268">
    <property type="component" value="Unassembled WGS sequence"/>
</dbReference>
<dbReference type="InterPro" id="IPR019734">
    <property type="entry name" value="TPR_rpt"/>
</dbReference>
<feature type="signal peptide" evidence="1">
    <location>
        <begin position="1"/>
        <end position="20"/>
    </location>
</feature>
<protein>
    <recommendedName>
        <fullName evidence="1">Cell division coordinator CpoB</fullName>
    </recommendedName>
</protein>
<organism evidence="3 4">
    <name type="scientific">Sulfitobacter undariae</name>
    <dbReference type="NCBI Taxonomy" id="1563671"/>
    <lineage>
        <taxon>Bacteria</taxon>
        <taxon>Pseudomonadati</taxon>
        <taxon>Pseudomonadota</taxon>
        <taxon>Alphaproteobacteria</taxon>
        <taxon>Rhodobacterales</taxon>
        <taxon>Roseobacteraceae</taxon>
        <taxon>Sulfitobacter</taxon>
    </lineage>
</organism>
<dbReference type="GO" id="GO:0030288">
    <property type="term" value="C:outer membrane-bounded periplasmic space"/>
    <property type="evidence" value="ECO:0007669"/>
    <property type="project" value="UniProtKB-UniRule"/>
</dbReference>
<accession>A0A7W6E228</accession>
<comment type="subcellular location">
    <subcellularLocation>
        <location evidence="1">Periplasm</location>
    </subcellularLocation>
</comment>
<dbReference type="InterPro" id="IPR011990">
    <property type="entry name" value="TPR-like_helical_dom_sf"/>
</dbReference>
<gene>
    <name evidence="1" type="primary">cpoB</name>
    <name evidence="3" type="ORF">GGR95_000478</name>
</gene>
<keyword evidence="1" id="KW-0574">Periplasm</keyword>
<feature type="region of interest" description="Disordered" evidence="2">
    <location>
        <begin position="117"/>
        <end position="143"/>
    </location>
</feature>
<comment type="function">
    <text evidence="1">Mediates coordination of peptidoglycan synthesis and outer membrane constriction during cell division.</text>
</comment>
<dbReference type="RefSeq" id="WP_184562346.1">
    <property type="nucleotide sequence ID" value="NZ_JACIEI010000001.1"/>
</dbReference>
<evidence type="ECO:0000313" key="4">
    <source>
        <dbReference type="Proteomes" id="UP000530268"/>
    </source>
</evidence>
<evidence type="ECO:0000313" key="3">
    <source>
        <dbReference type="EMBL" id="MBB3992859.1"/>
    </source>
</evidence>
<evidence type="ECO:0000256" key="1">
    <source>
        <dbReference type="HAMAP-Rule" id="MF_02066"/>
    </source>
</evidence>
<feature type="chain" id="PRO_5031657302" description="Cell division coordinator CpoB" evidence="1">
    <location>
        <begin position="21"/>
        <end position="272"/>
    </location>
</feature>
<keyword evidence="1" id="KW-0132">Cell division</keyword>
<dbReference type="Gene3D" id="1.25.40.10">
    <property type="entry name" value="Tetratricopeptide repeat domain"/>
    <property type="match status" value="1"/>
</dbReference>
<dbReference type="GO" id="GO:0043093">
    <property type="term" value="P:FtsZ-dependent cytokinesis"/>
    <property type="evidence" value="ECO:0007669"/>
    <property type="project" value="UniProtKB-UniRule"/>
</dbReference>
<dbReference type="EMBL" id="JACIEI010000001">
    <property type="protein sequence ID" value="MBB3992859.1"/>
    <property type="molecule type" value="Genomic_DNA"/>
</dbReference>
<dbReference type="AlphaFoldDB" id="A0A7W6E228"/>
<keyword evidence="4" id="KW-1185">Reference proteome</keyword>
<keyword evidence="1" id="KW-0732">Signal</keyword>